<dbReference type="OMA" id="REMHIGF"/>
<dbReference type="InterPro" id="IPR051931">
    <property type="entry name" value="PAK3-like"/>
</dbReference>
<dbReference type="KEGG" id="acan:ACA1_171390"/>
<feature type="compositionally biased region" description="Pro residues" evidence="11">
    <location>
        <begin position="395"/>
        <end position="421"/>
    </location>
</feature>
<dbReference type="RefSeq" id="XP_004356465.1">
    <property type="nucleotide sequence ID" value="XM_004356412.1"/>
</dbReference>
<evidence type="ECO:0000256" key="5">
    <source>
        <dbReference type="ARBA" id="ARBA00022741"/>
    </source>
</evidence>
<dbReference type="PROSITE" id="PS00107">
    <property type="entry name" value="PROTEIN_KINASE_ATP"/>
    <property type="match status" value="1"/>
</dbReference>
<dbReference type="Pfam" id="PF00069">
    <property type="entry name" value="Pkinase"/>
    <property type="match status" value="1"/>
</dbReference>
<dbReference type="GO" id="GO:0005524">
    <property type="term" value="F:ATP binding"/>
    <property type="evidence" value="ECO:0007669"/>
    <property type="project" value="UniProtKB-UniRule"/>
</dbReference>
<dbReference type="PANTHER" id="PTHR45832:SF22">
    <property type="entry name" value="SERINE_THREONINE-PROTEIN KINASE SAMKA-RELATED"/>
    <property type="match status" value="1"/>
</dbReference>
<dbReference type="PROSITE" id="PS50011">
    <property type="entry name" value="PROTEIN_KINASE_DOM"/>
    <property type="match status" value="1"/>
</dbReference>
<organism evidence="14 15">
    <name type="scientific">Acanthamoeba castellanii (strain ATCC 30010 / Neff)</name>
    <dbReference type="NCBI Taxonomy" id="1257118"/>
    <lineage>
        <taxon>Eukaryota</taxon>
        <taxon>Amoebozoa</taxon>
        <taxon>Discosea</taxon>
        <taxon>Longamoebia</taxon>
        <taxon>Centramoebida</taxon>
        <taxon>Acanthamoebidae</taxon>
        <taxon>Acanthamoeba</taxon>
    </lineage>
</organism>
<dbReference type="STRING" id="1257118.L8HHB6"/>
<dbReference type="SUPFAM" id="SSF56112">
    <property type="entry name" value="Protein kinase-like (PK-like)"/>
    <property type="match status" value="1"/>
</dbReference>
<evidence type="ECO:0000256" key="6">
    <source>
        <dbReference type="ARBA" id="ARBA00022777"/>
    </source>
</evidence>
<comment type="catalytic activity">
    <reaction evidence="8">
        <text>L-threonyl-[protein] + ATP = O-phospho-L-threonyl-[protein] + ADP + H(+)</text>
        <dbReference type="Rhea" id="RHEA:46608"/>
        <dbReference type="Rhea" id="RHEA-COMP:11060"/>
        <dbReference type="Rhea" id="RHEA-COMP:11605"/>
        <dbReference type="ChEBI" id="CHEBI:15378"/>
        <dbReference type="ChEBI" id="CHEBI:30013"/>
        <dbReference type="ChEBI" id="CHEBI:30616"/>
        <dbReference type="ChEBI" id="CHEBI:61977"/>
        <dbReference type="ChEBI" id="CHEBI:456216"/>
        <dbReference type="EC" id="2.7.11.1"/>
    </reaction>
</comment>
<dbReference type="GO" id="GO:0106310">
    <property type="term" value="F:protein serine kinase activity"/>
    <property type="evidence" value="ECO:0007669"/>
    <property type="project" value="RHEA"/>
</dbReference>
<feature type="region of interest" description="Disordered" evidence="11">
    <location>
        <begin position="173"/>
        <end position="483"/>
    </location>
</feature>
<keyword evidence="3" id="KW-0723">Serine/threonine-protein kinase</keyword>
<dbReference type="SMART" id="SM00285">
    <property type="entry name" value="PBD"/>
    <property type="match status" value="1"/>
</dbReference>
<dbReference type="PANTHER" id="PTHR45832">
    <property type="entry name" value="SERINE/THREONINE-PROTEIN KINASE SAMKA-RELATED-RELATED"/>
    <property type="match status" value="1"/>
</dbReference>
<evidence type="ECO:0000256" key="9">
    <source>
        <dbReference type="ARBA" id="ARBA00048679"/>
    </source>
</evidence>
<keyword evidence="15" id="KW-1185">Reference proteome</keyword>
<comment type="similarity">
    <text evidence="1">Belongs to the protein kinase superfamily. STE Ser/Thr protein kinase family. STE20 subfamily.</text>
</comment>
<dbReference type="VEuPathDB" id="AmoebaDB:ACA1_171390"/>
<feature type="compositionally biased region" description="Pro residues" evidence="11">
    <location>
        <begin position="316"/>
        <end position="331"/>
    </location>
</feature>
<evidence type="ECO:0000256" key="7">
    <source>
        <dbReference type="ARBA" id="ARBA00022840"/>
    </source>
</evidence>
<reference evidence="14 15" key="1">
    <citation type="journal article" date="2013" name="Genome Biol.">
        <title>Genome of Acanthamoeba castellanii highlights extensive lateral gene transfer and early evolution of tyrosine kinase signaling.</title>
        <authorList>
            <person name="Clarke M."/>
            <person name="Lohan A.J."/>
            <person name="Liu B."/>
            <person name="Lagkouvardos I."/>
            <person name="Roy S."/>
            <person name="Zafar N."/>
            <person name="Bertelli C."/>
            <person name="Schilde C."/>
            <person name="Kianianmomeni A."/>
            <person name="Burglin T.R."/>
            <person name="Frech C."/>
            <person name="Turcotte B."/>
            <person name="Kopec K.O."/>
            <person name="Synnott J.M."/>
            <person name="Choo C."/>
            <person name="Paponov I."/>
            <person name="Finkler A."/>
            <person name="Soon Heng Tan C."/>
            <person name="Hutchins A.P."/>
            <person name="Weinmeier T."/>
            <person name="Rattei T."/>
            <person name="Chu J.S."/>
            <person name="Gimenez G."/>
            <person name="Irimia M."/>
            <person name="Rigden D.J."/>
            <person name="Fitzpatrick D.A."/>
            <person name="Lorenzo-Morales J."/>
            <person name="Bateman A."/>
            <person name="Chiu C.H."/>
            <person name="Tang P."/>
            <person name="Hegemann P."/>
            <person name="Fromm H."/>
            <person name="Raoult D."/>
            <person name="Greub G."/>
            <person name="Miranda-Saavedra D."/>
            <person name="Chen N."/>
            <person name="Nash P."/>
            <person name="Ginger M.L."/>
            <person name="Horn M."/>
            <person name="Schaap P."/>
            <person name="Caler L."/>
            <person name="Loftus B."/>
        </authorList>
    </citation>
    <scope>NUCLEOTIDE SEQUENCE [LARGE SCALE GENOMIC DNA]</scope>
    <source>
        <strain evidence="14 15">Neff</strain>
    </source>
</reference>
<dbReference type="CDD" id="cd01093">
    <property type="entry name" value="CRIB_PAK_like"/>
    <property type="match status" value="1"/>
</dbReference>
<comment type="catalytic activity">
    <reaction evidence="9">
        <text>L-seryl-[protein] + ATP = O-phospho-L-seryl-[protein] + ADP + H(+)</text>
        <dbReference type="Rhea" id="RHEA:17989"/>
        <dbReference type="Rhea" id="RHEA-COMP:9863"/>
        <dbReference type="Rhea" id="RHEA-COMP:11604"/>
        <dbReference type="ChEBI" id="CHEBI:15378"/>
        <dbReference type="ChEBI" id="CHEBI:29999"/>
        <dbReference type="ChEBI" id="CHEBI:30616"/>
        <dbReference type="ChEBI" id="CHEBI:83421"/>
        <dbReference type="ChEBI" id="CHEBI:456216"/>
        <dbReference type="EC" id="2.7.11.1"/>
    </reaction>
</comment>
<feature type="compositionally biased region" description="Basic and acidic residues" evidence="11">
    <location>
        <begin position="368"/>
        <end position="381"/>
    </location>
</feature>
<proteinExistence type="inferred from homology"/>
<dbReference type="InterPro" id="IPR017441">
    <property type="entry name" value="Protein_kinase_ATP_BS"/>
</dbReference>
<evidence type="ECO:0000256" key="1">
    <source>
        <dbReference type="ARBA" id="ARBA00008874"/>
    </source>
</evidence>
<evidence type="ECO:0000259" key="13">
    <source>
        <dbReference type="PROSITE" id="PS50108"/>
    </source>
</evidence>
<evidence type="ECO:0000259" key="12">
    <source>
        <dbReference type="PROSITE" id="PS50011"/>
    </source>
</evidence>
<name>L8HHB6_ACACF</name>
<keyword evidence="7 10" id="KW-0067">ATP-binding</keyword>
<dbReference type="Gene3D" id="3.90.810.10">
    <property type="entry name" value="CRIB domain"/>
    <property type="match status" value="1"/>
</dbReference>
<dbReference type="PROSITE" id="PS50108">
    <property type="entry name" value="CRIB"/>
    <property type="match status" value="1"/>
</dbReference>
<gene>
    <name evidence="14" type="ORF">ACA1_171390</name>
</gene>
<evidence type="ECO:0000256" key="8">
    <source>
        <dbReference type="ARBA" id="ARBA00047899"/>
    </source>
</evidence>
<dbReference type="InterPro" id="IPR036936">
    <property type="entry name" value="CRIB_dom_sf"/>
</dbReference>
<dbReference type="InterPro" id="IPR008271">
    <property type="entry name" value="Ser/Thr_kinase_AS"/>
</dbReference>
<feature type="region of interest" description="Disordered" evidence="11">
    <location>
        <begin position="1"/>
        <end position="87"/>
    </location>
</feature>
<dbReference type="GO" id="GO:0004674">
    <property type="term" value="F:protein serine/threonine kinase activity"/>
    <property type="evidence" value="ECO:0007669"/>
    <property type="project" value="UniProtKB-KW"/>
</dbReference>
<dbReference type="InterPro" id="IPR000719">
    <property type="entry name" value="Prot_kinase_dom"/>
</dbReference>
<dbReference type="InterPro" id="IPR033923">
    <property type="entry name" value="PAK_BD"/>
</dbReference>
<feature type="compositionally biased region" description="Low complexity" evidence="11">
    <location>
        <begin position="222"/>
        <end position="231"/>
    </location>
</feature>
<dbReference type="SMART" id="SM00220">
    <property type="entry name" value="S_TKc"/>
    <property type="match status" value="1"/>
</dbReference>
<dbReference type="InterPro" id="IPR011009">
    <property type="entry name" value="Kinase-like_dom_sf"/>
</dbReference>
<evidence type="ECO:0000256" key="10">
    <source>
        <dbReference type="PROSITE-ProRule" id="PRU10141"/>
    </source>
</evidence>
<accession>L8HHB6</accession>
<dbReference type="Gene3D" id="3.30.200.20">
    <property type="entry name" value="Phosphorylase Kinase, domain 1"/>
    <property type="match status" value="1"/>
</dbReference>
<dbReference type="PROSITE" id="PS00108">
    <property type="entry name" value="PROTEIN_KINASE_ST"/>
    <property type="match status" value="1"/>
</dbReference>
<feature type="domain" description="CRIB" evidence="13">
    <location>
        <begin position="87"/>
        <end position="100"/>
    </location>
</feature>
<keyword evidence="5 10" id="KW-0547">Nucleotide-binding</keyword>
<dbReference type="EMBL" id="KB007811">
    <property type="protein sequence ID" value="ELR24565.1"/>
    <property type="molecule type" value="Genomic_DNA"/>
</dbReference>
<dbReference type="AlphaFoldDB" id="L8HHB6"/>
<evidence type="ECO:0000256" key="4">
    <source>
        <dbReference type="ARBA" id="ARBA00022679"/>
    </source>
</evidence>
<dbReference type="Pfam" id="PF00786">
    <property type="entry name" value="PBD"/>
    <property type="match status" value="1"/>
</dbReference>
<evidence type="ECO:0000256" key="3">
    <source>
        <dbReference type="ARBA" id="ARBA00022527"/>
    </source>
</evidence>
<keyword evidence="6 14" id="KW-0418">Kinase</keyword>
<dbReference type="Proteomes" id="UP000011083">
    <property type="component" value="Unassembled WGS sequence"/>
</dbReference>
<protein>
    <recommendedName>
        <fullName evidence="2">non-specific serine/threonine protein kinase</fullName>
        <ecNumber evidence="2">2.7.11.1</ecNumber>
    </recommendedName>
</protein>
<dbReference type="OrthoDB" id="248923at2759"/>
<feature type="domain" description="Protein kinase" evidence="12">
    <location>
        <begin position="501"/>
        <end position="730"/>
    </location>
</feature>
<evidence type="ECO:0000313" key="14">
    <source>
        <dbReference type="EMBL" id="ELR24565.1"/>
    </source>
</evidence>
<dbReference type="Gene3D" id="1.10.510.10">
    <property type="entry name" value="Transferase(Phosphotransferase) domain 1"/>
    <property type="match status" value="1"/>
</dbReference>
<dbReference type="InterPro" id="IPR000095">
    <property type="entry name" value="CRIB_dom"/>
</dbReference>
<dbReference type="EC" id="2.7.11.1" evidence="2"/>
<dbReference type="GeneID" id="14925586"/>
<feature type="compositionally biased region" description="Pro residues" evidence="11">
    <location>
        <begin position="444"/>
        <end position="474"/>
    </location>
</feature>
<feature type="binding site" evidence="10">
    <location>
        <position position="536"/>
    </location>
    <ligand>
        <name>ATP</name>
        <dbReference type="ChEBI" id="CHEBI:30616"/>
    </ligand>
</feature>
<evidence type="ECO:0000256" key="11">
    <source>
        <dbReference type="SAM" id="MobiDB-lite"/>
    </source>
</evidence>
<keyword evidence="4" id="KW-0808">Transferase</keyword>
<feature type="compositionally biased region" description="Pro residues" evidence="11">
    <location>
        <begin position="176"/>
        <end position="185"/>
    </location>
</feature>
<feature type="compositionally biased region" description="Basic and acidic residues" evidence="11">
    <location>
        <begin position="15"/>
        <end position="82"/>
    </location>
</feature>
<evidence type="ECO:0000313" key="15">
    <source>
        <dbReference type="Proteomes" id="UP000011083"/>
    </source>
</evidence>
<evidence type="ECO:0000256" key="2">
    <source>
        <dbReference type="ARBA" id="ARBA00012513"/>
    </source>
</evidence>
<sequence length="758" mass="80976">MSKKTKVVDPYSLNEEDRRKFYEKEQQRARETEEKRKKEEEKAKKKEWEKQSAKRKKEEEKAKKKEAKGTKKDKKGGKDEPMVGRVIGTPTNFKREMHIGFNPDTGMFEGIPQEWKVMLGQAGLSAQEIAEDADMLVSVFKVMQFEQNKPERPANLAGSAIQQRMATLRRGITPAAFPPVPPPPQAGSASPRNSPASVPRLPVASSPRGLTNAAQALPPPSGLLSPRPHSLNQRLTGDGATRPTSLSQRVPPVVGSPDDRALPPLPPAPLLEGDDYDDRGLPPPPLPRTADAPVTTADRGLPPPPGAGGPAGFTPPLRPAPSPRGVVPPSPGRAMPGPGGPSSLRAVGATPPSPLSPRPSHAFQQAPADRDLPPPPPRDEPQVPVGRPASVLIPPITPPSSTPLGRPTPSPGGRPLPPATPAAPGSPMSSRPQPPIATGSPGGRPVPPSPSGRPAPPSPSGRPAPPGQGAPPPAGGSDESPTAGVEIDDLVLKGVDPTTLFTDMAIVGQGASGAVYSATDKRTGRKVAIKQMVVAKQVKKEIIINEIMIMKQSTHAAIVNFVDAFLVDGILWVVMELVDGGSLSELLTLGIRLTEPQIAAITKSTLEAIEYLHNRPKPIIHRDIKSENVLLGLGGEIKITDFGYGSQLSSAQDTRKSVVGTTFWMAPELVKGQHYTCKVDALFLIAKKGRPPFKDPDAMSAQFKDFIEKCTIMDPSLRPDSTQMLSHPFLKLACDPRELLSLVQRTKNESVREYIPDE</sequence>